<reference evidence="6" key="1">
    <citation type="journal article" date="2019" name="Int. J. Syst. Evol. Microbiol.">
        <title>The Global Catalogue of Microorganisms (GCM) 10K type strain sequencing project: providing services to taxonomists for standard genome sequencing and annotation.</title>
        <authorList>
            <consortium name="The Broad Institute Genomics Platform"/>
            <consortium name="The Broad Institute Genome Sequencing Center for Infectious Disease"/>
            <person name="Wu L."/>
            <person name="Ma J."/>
        </authorList>
    </citation>
    <scope>NUCLEOTIDE SEQUENCE [LARGE SCALE GENOMIC DNA]</scope>
    <source>
        <strain evidence="6">KCTC 42501</strain>
    </source>
</reference>
<dbReference type="SUPFAM" id="SSF53383">
    <property type="entry name" value="PLP-dependent transferases"/>
    <property type="match status" value="1"/>
</dbReference>
<organism evidence="5 6">
    <name type="scientific">Hydrogenophaga luteola</name>
    <dbReference type="NCBI Taxonomy" id="1591122"/>
    <lineage>
        <taxon>Bacteria</taxon>
        <taxon>Pseudomonadati</taxon>
        <taxon>Pseudomonadota</taxon>
        <taxon>Betaproteobacteria</taxon>
        <taxon>Burkholderiales</taxon>
        <taxon>Comamonadaceae</taxon>
        <taxon>Hydrogenophaga</taxon>
    </lineage>
</organism>
<evidence type="ECO:0000259" key="4">
    <source>
        <dbReference type="Pfam" id="PF00155"/>
    </source>
</evidence>
<comment type="cofactor">
    <cofactor evidence="1">
        <name>pyridoxal 5'-phosphate</name>
        <dbReference type="ChEBI" id="CHEBI:597326"/>
    </cofactor>
</comment>
<evidence type="ECO:0000313" key="5">
    <source>
        <dbReference type="EMBL" id="MFC3684482.1"/>
    </source>
</evidence>
<feature type="domain" description="Aminotransferase class I/classII large" evidence="4">
    <location>
        <begin position="53"/>
        <end position="385"/>
    </location>
</feature>
<dbReference type="Gene3D" id="3.90.1150.10">
    <property type="entry name" value="Aspartate Aminotransferase, domain 1"/>
    <property type="match status" value="1"/>
</dbReference>
<dbReference type="InterPro" id="IPR015422">
    <property type="entry name" value="PyrdxlP-dep_Trfase_small"/>
</dbReference>
<comment type="caution">
    <text evidence="5">The sequence shown here is derived from an EMBL/GenBank/DDBJ whole genome shotgun (WGS) entry which is preliminary data.</text>
</comment>
<dbReference type="EMBL" id="JBHRXX010000005">
    <property type="protein sequence ID" value="MFC3684482.1"/>
    <property type="molecule type" value="Genomic_DNA"/>
</dbReference>
<gene>
    <name evidence="5" type="primary">cqsA</name>
    <name evidence="5" type="ORF">ACFOPI_12825</name>
</gene>
<dbReference type="Pfam" id="PF00155">
    <property type="entry name" value="Aminotran_1_2"/>
    <property type="match status" value="1"/>
</dbReference>
<evidence type="ECO:0000313" key="6">
    <source>
        <dbReference type="Proteomes" id="UP001595729"/>
    </source>
</evidence>
<dbReference type="InterPro" id="IPR050087">
    <property type="entry name" value="AON_synthase_class-II"/>
</dbReference>
<proteinExistence type="predicted"/>
<dbReference type="InterPro" id="IPR004839">
    <property type="entry name" value="Aminotransferase_I/II_large"/>
</dbReference>
<dbReference type="RefSeq" id="WP_382174398.1">
    <property type="nucleotide sequence ID" value="NZ_JBHRXX010000005.1"/>
</dbReference>
<keyword evidence="6" id="KW-1185">Reference proteome</keyword>
<keyword evidence="2" id="KW-0808">Transferase</keyword>
<dbReference type="PANTHER" id="PTHR13693">
    <property type="entry name" value="CLASS II AMINOTRANSFERASE/8-AMINO-7-OXONONANOATE SYNTHASE"/>
    <property type="match status" value="1"/>
</dbReference>
<protein>
    <submittedName>
        <fullName evidence="5">Alpha-hydroxyketone-type quorum-sensing autoinducer synthase</fullName>
    </submittedName>
</protein>
<sequence>MELLDHALETQRPSPRLTAALEARIQKDFLPRWNDLWQGRFAVQGARPGPNSVRLDGNDYLSVSGHPDIVRAQVEALTRSGSFAVQSGVFMHDEHPTRNLELKLAHWVGKEDGFVCQSGYAANVGLIQSVANPETPVYLDGQAHASLWEGAHAARAPSQVFRHNDPQHLDKLMSRHGPGLVAVDSVYSTTGAVCPLHEMLEVVERHGSMILVDESHSLGTHGPSGAGLCAQLGVTDRVHFISASLAKAMAGRAGFFTAPDRLRYHILTSSFPNIFSSCVLPHEAAGLAATVDVLQKADAARENLRRVTRRIRSALTEMGYPIDQGTEQIIALEAGPEPATIQVRDELDALGVHTAFFGAPATSRNRSLARMTLHSALTEAELEHVESAARLVADRVRPWEWAAARRQRAGAQLS</sequence>
<dbReference type="InterPro" id="IPR015424">
    <property type="entry name" value="PyrdxlP-dep_Trfase"/>
</dbReference>
<dbReference type="Gene3D" id="3.40.640.10">
    <property type="entry name" value="Type I PLP-dependent aspartate aminotransferase-like (Major domain)"/>
    <property type="match status" value="1"/>
</dbReference>
<accession>A0ABV7W4Y0</accession>
<evidence type="ECO:0000256" key="2">
    <source>
        <dbReference type="ARBA" id="ARBA00022679"/>
    </source>
</evidence>
<keyword evidence="3" id="KW-0663">Pyridoxal phosphate</keyword>
<dbReference type="NCBIfam" id="NF005526">
    <property type="entry name" value="PRK07179.1"/>
    <property type="match status" value="1"/>
</dbReference>
<dbReference type="PANTHER" id="PTHR13693:SF100">
    <property type="entry name" value="8-AMINO-7-OXONONANOATE SYNTHASE"/>
    <property type="match status" value="1"/>
</dbReference>
<dbReference type="InterPro" id="IPR015421">
    <property type="entry name" value="PyrdxlP-dep_Trfase_major"/>
</dbReference>
<evidence type="ECO:0000256" key="1">
    <source>
        <dbReference type="ARBA" id="ARBA00001933"/>
    </source>
</evidence>
<name>A0ABV7W4Y0_9BURK</name>
<dbReference type="Proteomes" id="UP001595729">
    <property type="component" value="Unassembled WGS sequence"/>
</dbReference>
<evidence type="ECO:0000256" key="3">
    <source>
        <dbReference type="ARBA" id="ARBA00022898"/>
    </source>
</evidence>